<gene>
    <name evidence="1" type="ORF">WHI96_21355</name>
</gene>
<dbReference type="EMBL" id="JBEDNP010000014">
    <property type="protein sequence ID" value="MEQ3541368.1"/>
    <property type="molecule type" value="Genomic_DNA"/>
</dbReference>
<sequence>MDDLTEDQRRVAAGCVDRLFEADEAYEAAVSEHYDEVVHEVIERVGTSGSVGKLDIAALTAWKRVRADTKWVAGLMNTSDADVRRRTSGVVEIVNDRVLAAPEAAGRARSALSPLSGFGTGDALASAVCFAAAPGRMAVYDKRSHAAVLSLGFELDNRRGRYRRYMTIVEACRSALHERGHKWEARQVDTALYYLGGPDGGTED</sequence>
<evidence type="ECO:0000313" key="1">
    <source>
        <dbReference type="EMBL" id="MEQ3541368.1"/>
    </source>
</evidence>
<reference evidence="1 2" key="1">
    <citation type="submission" date="2024-03" db="EMBL/GenBank/DDBJ databases">
        <title>Draft genome sequence of Pseudonocardia tropica JCM 19149.</title>
        <authorList>
            <person name="Butdee W."/>
            <person name="Duangmal K."/>
        </authorList>
    </citation>
    <scope>NUCLEOTIDE SEQUENCE [LARGE SCALE GENOMIC DNA]</scope>
    <source>
        <strain evidence="1 2">JCM 19149</strain>
    </source>
</reference>
<evidence type="ECO:0008006" key="3">
    <source>
        <dbReference type="Google" id="ProtNLM"/>
    </source>
</evidence>
<keyword evidence="2" id="KW-1185">Reference proteome</keyword>
<name>A0ABV1JZI7_9PSEU</name>
<dbReference type="Proteomes" id="UP001464923">
    <property type="component" value="Unassembled WGS sequence"/>
</dbReference>
<protein>
    <recommendedName>
        <fullName evidence="3">DUF222 domain-containing protein</fullName>
    </recommendedName>
</protein>
<proteinExistence type="predicted"/>
<accession>A0ABV1JZI7</accession>
<evidence type="ECO:0000313" key="2">
    <source>
        <dbReference type="Proteomes" id="UP001464923"/>
    </source>
</evidence>
<comment type="caution">
    <text evidence="1">The sequence shown here is derived from an EMBL/GenBank/DDBJ whole genome shotgun (WGS) entry which is preliminary data.</text>
</comment>
<organism evidence="1 2">
    <name type="scientific">Pseudonocardia tropica</name>
    <dbReference type="NCBI Taxonomy" id="681289"/>
    <lineage>
        <taxon>Bacteria</taxon>
        <taxon>Bacillati</taxon>
        <taxon>Actinomycetota</taxon>
        <taxon>Actinomycetes</taxon>
        <taxon>Pseudonocardiales</taxon>
        <taxon>Pseudonocardiaceae</taxon>
        <taxon>Pseudonocardia</taxon>
    </lineage>
</organism>
<dbReference type="RefSeq" id="WP_345651343.1">
    <property type="nucleotide sequence ID" value="NZ_BAABLY010000077.1"/>
</dbReference>